<accession>A0ABY1WCM3</accession>
<gene>
    <name evidence="1" type="ORF">EA658_16415</name>
</gene>
<dbReference type="EMBL" id="SHME01000004">
    <property type="protein sequence ID" value="TAA18778.1"/>
    <property type="molecule type" value="Genomic_DNA"/>
</dbReference>
<organism evidence="1 2">
    <name type="scientific">Pseudoxanthomonas winnipegensis</name>
    <dbReference type="NCBI Taxonomy" id="2480810"/>
    <lineage>
        <taxon>Bacteria</taxon>
        <taxon>Pseudomonadati</taxon>
        <taxon>Pseudomonadota</taxon>
        <taxon>Gammaproteobacteria</taxon>
        <taxon>Lysobacterales</taxon>
        <taxon>Lysobacteraceae</taxon>
        <taxon>Pseudoxanthomonas</taxon>
    </lineage>
</organism>
<sequence>MADAWGCKVFSVWRTFQRTDRPLCPHHIEGAIKALQLDEFDANELRLVGAREAGWKIDPGYLLEQQG</sequence>
<evidence type="ECO:0000313" key="1">
    <source>
        <dbReference type="EMBL" id="TAA18778.1"/>
    </source>
</evidence>
<protein>
    <submittedName>
        <fullName evidence="1">Uncharacterized protein</fullName>
    </submittedName>
</protein>
<reference evidence="1 2" key="1">
    <citation type="submission" date="2019-02" db="EMBL/GenBank/DDBJ databases">
        <title>WGS of Pseudoxanthomonas species novum from clinical isolates.</title>
        <authorList>
            <person name="Bernier A.-M."/>
            <person name="Bernard K."/>
            <person name="Vachon A."/>
        </authorList>
    </citation>
    <scope>NUCLEOTIDE SEQUENCE [LARGE SCALE GENOMIC DNA]</scope>
    <source>
        <strain evidence="2">NML 170316</strain>
    </source>
</reference>
<comment type="caution">
    <text evidence="1">The sequence shown here is derived from an EMBL/GenBank/DDBJ whole genome shotgun (WGS) entry which is preliminary data.</text>
</comment>
<proteinExistence type="predicted"/>
<keyword evidence="2" id="KW-1185">Reference proteome</keyword>
<evidence type="ECO:0000313" key="2">
    <source>
        <dbReference type="Proteomes" id="UP000293089"/>
    </source>
</evidence>
<name>A0ABY1WCM3_9GAMM</name>
<dbReference type="Proteomes" id="UP000293089">
    <property type="component" value="Unassembled WGS sequence"/>
</dbReference>